<dbReference type="GO" id="GO:0030145">
    <property type="term" value="F:manganese ion binding"/>
    <property type="evidence" value="ECO:0007669"/>
    <property type="project" value="UniProtKB-UniRule"/>
</dbReference>
<evidence type="ECO:0000256" key="2">
    <source>
        <dbReference type="ARBA" id="ARBA00022679"/>
    </source>
</evidence>
<feature type="binding site" evidence="8">
    <location>
        <position position="312"/>
    </location>
    <ligand>
        <name>Mg(2+)</name>
        <dbReference type="ChEBI" id="CHEBI:18420"/>
    </ligand>
</feature>
<dbReference type="HAMAP" id="MF_00692">
    <property type="entry name" value="SelO"/>
    <property type="match status" value="1"/>
</dbReference>
<feature type="binding site" evidence="8">
    <location>
        <position position="226"/>
    </location>
    <ligand>
        <name>ATP</name>
        <dbReference type="ChEBI" id="CHEBI:30616"/>
    </ligand>
</feature>
<keyword evidence="2 8" id="KW-0808">Transferase</keyword>
<feature type="binding site" evidence="8">
    <location>
        <position position="134"/>
    </location>
    <ligand>
        <name>ATP</name>
        <dbReference type="ChEBI" id="CHEBI:30616"/>
    </ligand>
</feature>
<sequence length="557" mass="62511">MVGAPPSLVRSAWALSVDLRTRPTKPTSTEKNFPMHLPIDDRFIHELPADPDRSNRRRQVHQAAFSYVTPRVPSKPQLLHAAPDVAAMIGLNADDIQSEMFARVFSGAVVPDGADPYAMCYGGHQFGSWAGQLGDGRAINIAEVKHDDRHWMLQLKGAGETPYSRTADGLAVLRSSLREHLCSEAMYHLGVATTRSLSLITTGDAVLRDVMYDGHPEYEPGAVVCRVAPSFIRFGSFQILASRGEHDLLRQLADYTIQHYFPEIATGEAGYVEFFRQVTQRTLAMIIDWQRVGFVHGVMNTDNMSIHGATIDYGPYGWLEGYDHAWTPNTTDRQQRRYRYGNQPQIALWNLAQLASALVPLVGDAEPLREVLAEFQTAFPVQYAAMMAAKLGLDEPIDGDETLFEDLEQLLHLTETDMTIFFRRLASVGREHAIGEGIDFLEPIADAFYAPAELSGEVLERWRSWFTAYVQRLQASEPSDADRARRMNGVNPKYVLRNYMAQMAIDKATAGDVSLIHELYELLKTPYAEQPEHENWFAKRPDWARDKVGCSMLSCSS</sequence>
<comment type="catalytic activity">
    <reaction evidence="8">
        <text>L-threonyl-[protein] + ATP = 3-O-(5'-adenylyl)-L-threonyl-[protein] + diphosphate</text>
        <dbReference type="Rhea" id="RHEA:54292"/>
        <dbReference type="Rhea" id="RHEA-COMP:11060"/>
        <dbReference type="Rhea" id="RHEA-COMP:13847"/>
        <dbReference type="ChEBI" id="CHEBI:30013"/>
        <dbReference type="ChEBI" id="CHEBI:30616"/>
        <dbReference type="ChEBI" id="CHEBI:33019"/>
        <dbReference type="ChEBI" id="CHEBI:138113"/>
        <dbReference type="EC" id="2.7.7.108"/>
    </reaction>
</comment>
<evidence type="ECO:0000313" key="9">
    <source>
        <dbReference type="EMBL" id="QDS87879.1"/>
    </source>
</evidence>
<evidence type="ECO:0000256" key="4">
    <source>
        <dbReference type="ARBA" id="ARBA00022723"/>
    </source>
</evidence>
<keyword evidence="5 8" id="KW-0547">Nucleotide-binding</keyword>
<keyword evidence="10" id="KW-1185">Reference proteome</keyword>
<keyword evidence="8" id="KW-0464">Manganese</keyword>
<dbReference type="EMBL" id="CP036261">
    <property type="protein sequence ID" value="QDS87879.1"/>
    <property type="molecule type" value="Genomic_DNA"/>
</dbReference>
<dbReference type="GO" id="GO:0000287">
    <property type="term" value="F:magnesium ion binding"/>
    <property type="evidence" value="ECO:0007669"/>
    <property type="project" value="UniProtKB-UniRule"/>
</dbReference>
<dbReference type="NCBIfam" id="NF000658">
    <property type="entry name" value="PRK00029.1"/>
    <property type="match status" value="1"/>
</dbReference>
<comment type="catalytic activity">
    <reaction evidence="8">
        <text>L-tyrosyl-[protein] + ATP = O-(5'-adenylyl)-L-tyrosyl-[protein] + diphosphate</text>
        <dbReference type="Rhea" id="RHEA:54288"/>
        <dbReference type="Rhea" id="RHEA-COMP:10136"/>
        <dbReference type="Rhea" id="RHEA-COMP:13846"/>
        <dbReference type="ChEBI" id="CHEBI:30616"/>
        <dbReference type="ChEBI" id="CHEBI:33019"/>
        <dbReference type="ChEBI" id="CHEBI:46858"/>
        <dbReference type="ChEBI" id="CHEBI:83624"/>
        <dbReference type="EC" id="2.7.7.108"/>
    </reaction>
</comment>
<dbReference type="KEGG" id="ruv:EC9_20620"/>
<evidence type="ECO:0000313" key="10">
    <source>
        <dbReference type="Proteomes" id="UP000319557"/>
    </source>
</evidence>
<dbReference type="AlphaFoldDB" id="A0A517LZ45"/>
<feature type="binding site" evidence="8">
    <location>
        <position position="233"/>
    </location>
    <ligand>
        <name>ATP</name>
        <dbReference type="ChEBI" id="CHEBI:30616"/>
    </ligand>
</feature>
<dbReference type="EC" id="2.7.7.-" evidence="8"/>
<comment type="cofactor">
    <cofactor evidence="8">
        <name>Mg(2+)</name>
        <dbReference type="ChEBI" id="CHEBI:18420"/>
    </cofactor>
    <cofactor evidence="8">
        <name>Mn(2+)</name>
        <dbReference type="ChEBI" id="CHEBI:29035"/>
    </cofactor>
</comment>
<comment type="similarity">
    <text evidence="1 8">Belongs to the SELO family.</text>
</comment>
<dbReference type="PANTHER" id="PTHR32057:SF14">
    <property type="entry name" value="PROTEIN ADENYLYLTRANSFERASE SELO, MITOCHONDRIAL"/>
    <property type="match status" value="1"/>
</dbReference>
<comment type="catalytic activity">
    <reaction evidence="8">
        <text>L-seryl-[protein] + ATP = 3-O-(5'-adenylyl)-L-seryl-[protein] + diphosphate</text>
        <dbReference type="Rhea" id="RHEA:58120"/>
        <dbReference type="Rhea" id="RHEA-COMP:9863"/>
        <dbReference type="Rhea" id="RHEA-COMP:15073"/>
        <dbReference type="ChEBI" id="CHEBI:29999"/>
        <dbReference type="ChEBI" id="CHEBI:30616"/>
        <dbReference type="ChEBI" id="CHEBI:33019"/>
        <dbReference type="ChEBI" id="CHEBI:142516"/>
        <dbReference type="EC" id="2.7.7.108"/>
    </reaction>
</comment>
<feature type="binding site" evidence="8">
    <location>
        <position position="156"/>
    </location>
    <ligand>
        <name>ATP</name>
        <dbReference type="ChEBI" id="CHEBI:30616"/>
    </ligand>
</feature>
<comment type="catalytic activity">
    <reaction evidence="8">
        <text>L-tyrosyl-[protein] + UTP = O-(5'-uridylyl)-L-tyrosyl-[protein] + diphosphate</text>
        <dbReference type="Rhea" id="RHEA:83887"/>
        <dbReference type="Rhea" id="RHEA-COMP:10136"/>
        <dbReference type="Rhea" id="RHEA-COMP:20238"/>
        <dbReference type="ChEBI" id="CHEBI:33019"/>
        <dbReference type="ChEBI" id="CHEBI:46398"/>
        <dbReference type="ChEBI" id="CHEBI:46858"/>
        <dbReference type="ChEBI" id="CHEBI:90602"/>
    </reaction>
</comment>
<dbReference type="GO" id="GO:0005524">
    <property type="term" value="F:ATP binding"/>
    <property type="evidence" value="ECO:0007669"/>
    <property type="project" value="UniProtKB-UniRule"/>
</dbReference>
<evidence type="ECO:0000256" key="8">
    <source>
        <dbReference type="HAMAP-Rule" id="MF_00692"/>
    </source>
</evidence>
<comment type="catalytic activity">
    <reaction evidence="8">
        <text>L-seryl-[protein] + UTP = O-(5'-uridylyl)-L-seryl-[protein] + diphosphate</text>
        <dbReference type="Rhea" id="RHEA:64604"/>
        <dbReference type="Rhea" id="RHEA-COMP:9863"/>
        <dbReference type="Rhea" id="RHEA-COMP:16635"/>
        <dbReference type="ChEBI" id="CHEBI:29999"/>
        <dbReference type="ChEBI" id="CHEBI:33019"/>
        <dbReference type="ChEBI" id="CHEBI:46398"/>
        <dbReference type="ChEBI" id="CHEBI:156051"/>
    </reaction>
</comment>
<gene>
    <name evidence="8" type="primary">ydiU</name>
    <name evidence="8" type="synonym">selO</name>
    <name evidence="9" type="ORF">EC9_20620</name>
</gene>
<keyword evidence="4 8" id="KW-0479">Metal-binding</keyword>
<protein>
    <recommendedName>
        <fullName evidence="8">Protein nucleotidyltransferase YdiU</fullName>
        <ecNumber evidence="8">2.7.7.-</ecNumber>
    </recommendedName>
    <alternativeName>
        <fullName evidence="8">Protein adenylyltransferase YdiU</fullName>
        <ecNumber evidence="8">2.7.7.108</ecNumber>
    </alternativeName>
    <alternativeName>
        <fullName evidence="8">Protein uridylyltransferase YdiU</fullName>
        <ecNumber evidence="8">2.7.7.-</ecNumber>
    </alternativeName>
</protein>
<feature type="binding site" evidence="8">
    <location>
        <position position="312"/>
    </location>
    <ligand>
        <name>ATP</name>
        <dbReference type="ChEBI" id="CHEBI:30616"/>
    </ligand>
</feature>
<accession>A0A517LZ45</accession>
<evidence type="ECO:0000256" key="7">
    <source>
        <dbReference type="ARBA" id="ARBA00022842"/>
    </source>
</evidence>
<dbReference type="EC" id="2.7.7.108" evidence="8"/>
<evidence type="ECO:0000256" key="3">
    <source>
        <dbReference type="ARBA" id="ARBA00022695"/>
    </source>
</evidence>
<comment type="function">
    <text evidence="8">Nucleotidyltransferase involved in the post-translational modification of proteins. It can catalyze the addition of adenosine monophosphate (AMP) or uridine monophosphate (UMP) to a protein, resulting in modifications known as AMPylation and UMPylation.</text>
</comment>
<evidence type="ECO:0000256" key="1">
    <source>
        <dbReference type="ARBA" id="ARBA00009747"/>
    </source>
</evidence>
<keyword evidence="7 8" id="KW-0460">Magnesium</keyword>
<feature type="binding site" evidence="8">
    <location>
        <position position="136"/>
    </location>
    <ligand>
        <name>ATP</name>
        <dbReference type="ChEBI" id="CHEBI:30616"/>
    </ligand>
</feature>
<evidence type="ECO:0000256" key="6">
    <source>
        <dbReference type="ARBA" id="ARBA00022840"/>
    </source>
</evidence>
<feature type="binding site" evidence="8">
    <location>
        <position position="137"/>
    </location>
    <ligand>
        <name>ATP</name>
        <dbReference type="ChEBI" id="CHEBI:30616"/>
    </ligand>
</feature>
<comment type="catalytic activity">
    <reaction evidence="8">
        <text>L-histidyl-[protein] + UTP = N(tele)-(5'-uridylyl)-L-histidyl-[protein] + diphosphate</text>
        <dbReference type="Rhea" id="RHEA:83891"/>
        <dbReference type="Rhea" id="RHEA-COMP:9745"/>
        <dbReference type="Rhea" id="RHEA-COMP:20239"/>
        <dbReference type="ChEBI" id="CHEBI:29979"/>
        <dbReference type="ChEBI" id="CHEBI:33019"/>
        <dbReference type="ChEBI" id="CHEBI:46398"/>
        <dbReference type="ChEBI" id="CHEBI:233474"/>
    </reaction>
</comment>
<dbReference type="Pfam" id="PF02696">
    <property type="entry name" value="SelO"/>
    <property type="match status" value="1"/>
</dbReference>
<dbReference type="InterPro" id="IPR003846">
    <property type="entry name" value="SelO"/>
</dbReference>
<reference evidence="9 10" key="1">
    <citation type="submission" date="2019-02" db="EMBL/GenBank/DDBJ databases">
        <title>Deep-cultivation of Planctomycetes and their phenomic and genomic characterization uncovers novel biology.</title>
        <authorList>
            <person name="Wiegand S."/>
            <person name="Jogler M."/>
            <person name="Boedeker C."/>
            <person name="Pinto D."/>
            <person name="Vollmers J."/>
            <person name="Rivas-Marin E."/>
            <person name="Kohn T."/>
            <person name="Peeters S.H."/>
            <person name="Heuer A."/>
            <person name="Rast P."/>
            <person name="Oberbeckmann S."/>
            <person name="Bunk B."/>
            <person name="Jeske O."/>
            <person name="Meyerdierks A."/>
            <person name="Storesund J.E."/>
            <person name="Kallscheuer N."/>
            <person name="Luecker S."/>
            <person name="Lage O.M."/>
            <person name="Pohl T."/>
            <person name="Merkel B.J."/>
            <person name="Hornburger P."/>
            <person name="Mueller R.-W."/>
            <person name="Bruemmer F."/>
            <person name="Labrenz M."/>
            <person name="Spormann A.M."/>
            <person name="Op den Camp H."/>
            <person name="Overmann J."/>
            <person name="Amann R."/>
            <person name="Jetten M.S.M."/>
            <person name="Mascher T."/>
            <person name="Medema M.H."/>
            <person name="Devos D.P."/>
            <person name="Kaster A.-K."/>
            <person name="Ovreas L."/>
            <person name="Rohde M."/>
            <person name="Galperin M.Y."/>
            <person name="Jogler C."/>
        </authorList>
    </citation>
    <scope>NUCLEOTIDE SEQUENCE [LARGE SCALE GENOMIC DNA]</scope>
    <source>
        <strain evidence="9 10">EC9</strain>
    </source>
</reference>
<organism evidence="9 10">
    <name type="scientific">Rosistilla ulvae</name>
    <dbReference type="NCBI Taxonomy" id="1930277"/>
    <lineage>
        <taxon>Bacteria</taxon>
        <taxon>Pseudomonadati</taxon>
        <taxon>Planctomycetota</taxon>
        <taxon>Planctomycetia</taxon>
        <taxon>Pirellulales</taxon>
        <taxon>Pirellulaceae</taxon>
        <taxon>Rosistilla</taxon>
    </lineage>
</organism>
<keyword evidence="3 8" id="KW-0548">Nucleotidyltransferase</keyword>
<feature type="binding site" evidence="8">
    <location>
        <position position="303"/>
    </location>
    <ligand>
        <name>Mg(2+)</name>
        <dbReference type="ChEBI" id="CHEBI:18420"/>
    </ligand>
</feature>
<feature type="binding site" evidence="8">
    <location>
        <position position="168"/>
    </location>
    <ligand>
        <name>ATP</name>
        <dbReference type="ChEBI" id="CHEBI:30616"/>
    </ligand>
</feature>
<dbReference type="Proteomes" id="UP000319557">
    <property type="component" value="Chromosome"/>
</dbReference>
<dbReference type="GO" id="GO:0070733">
    <property type="term" value="F:AMPylase activity"/>
    <property type="evidence" value="ECO:0007669"/>
    <property type="project" value="UniProtKB-EC"/>
</dbReference>
<name>A0A517LZ45_9BACT</name>
<evidence type="ECO:0000256" key="5">
    <source>
        <dbReference type="ARBA" id="ARBA00022741"/>
    </source>
</evidence>
<keyword evidence="6 8" id="KW-0067">ATP-binding</keyword>
<feature type="binding site" evidence="8">
    <location>
        <position position="169"/>
    </location>
    <ligand>
        <name>ATP</name>
        <dbReference type="ChEBI" id="CHEBI:30616"/>
    </ligand>
</feature>
<feature type="active site" description="Proton acceptor" evidence="8">
    <location>
        <position position="302"/>
    </location>
</feature>
<proteinExistence type="inferred from homology"/>
<dbReference type="PANTHER" id="PTHR32057">
    <property type="entry name" value="PROTEIN ADENYLYLTRANSFERASE SELO, MITOCHONDRIAL"/>
    <property type="match status" value="1"/>
</dbReference>